<dbReference type="EMBL" id="QTUA01000001">
    <property type="protein sequence ID" value="REF29284.1"/>
    <property type="molecule type" value="Genomic_DNA"/>
</dbReference>
<dbReference type="PANTHER" id="PTHR39193:SF1">
    <property type="entry name" value="5-DEOXY-GLUCURONATE ISOMERASE"/>
    <property type="match status" value="1"/>
</dbReference>
<dbReference type="SUPFAM" id="SSF51182">
    <property type="entry name" value="RmlC-like cupins"/>
    <property type="match status" value="1"/>
</dbReference>
<dbReference type="Proteomes" id="UP000256253">
    <property type="component" value="Unassembled WGS sequence"/>
</dbReference>
<keyword evidence="4" id="KW-1185">Reference proteome</keyword>
<dbReference type="GO" id="GO:0019310">
    <property type="term" value="P:inositol catabolic process"/>
    <property type="evidence" value="ECO:0007669"/>
    <property type="project" value="InterPro"/>
</dbReference>
<evidence type="ECO:0000313" key="3">
    <source>
        <dbReference type="EMBL" id="REF29284.1"/>
    </source>
</evidence>
<dbReference type="PANTHER" id="PTHR39193">
    <property type="entry name" value="5-DEOXY-GLUCURONATE ISOMERASE"/>
    <property type="match status" value="1"/>
</dbReference>
<dbReference type="PIRSF" id="PIRSF036628">
    <property type="entry name" value="IolB"/>
    <property type="match status" value="1"/>
</dbReference>
<dbReference type="AlphaFoldDB" id="A0A3D9UTH0"/>
<comment type="caution">
    <text evidence="3">The sequence shown here is derived from an EMBL/GenBank/DDBJ whole genome shotgun (WGS) entry which is preliminary data.</text>
</comment>
<dbReference type="NCBIfam" id="TIGR04378">
    <property type="entry name" value="myo_inos_iolB"/>
    <property type="match status" value="1"/>
</dbReference>
<evidence type="ECO:0000256" key="2">
    <source>
        <dbReference type="SAM" id="MobiDB-lite"/>
    </source>
</evidence>
<reference evidence="3 4" key="1">
    <citation type="submission" date="2018-08" db="EMBL/GenBank/DDBJ databases">
        <title>Sequencing the genomes of 1000 actinobacteria strains.</title>
        <authorList>
            <person name="Klenk H.-P."/>
        </authorList>
    </citation>
    <scope>NUCLEOTIDE SEQUENCE [LARGE SCALE GENOMIC DNA]</scope>
    <source>
        <strain evidence="3 4">DSM 22967</strain>
    </source>
</reference>
<dbReference type="InterPro" id="IPR021120">
    <property type="entry name" value="KduI/IolB_isomerase"/>
</dbReference>
<dbReference type="InterPro" id="IPR014710">
    <property type="entry name" value="RmlC-like_jellyroll"/>
</dbReference>
<proteinExistence type="predicted"/>
<dbReference type="Gene3D" id="2.60.120.10">
    <property type="entry name" value="Jelly Rolls"/>
    <property type="match status" value="2"/>
</dbReference>
<evidence type="ECO:0000313" key="4">
    <source>
        <dbReference type="Proteomes" id="UP000256253"/>
    </source>
</evidence>
<dbReference type="Pfam" id="PF04962">
    <property type="entry name" value="KduI"/>
    <property type="match status" value="1"/>
</dbReference>
<gene>
    <name evidence="3" type="ORF">DFJ65_0218</name>
</gene>
<evidence type="ECO:0000256" key="1">
    <source>
        <dbReference type="ARBA" id="ARBA00023235"/>
    </source>
</evidence>
<protein>
    <submittedName>
        <fullName evidence="3">5-deoxyglucuronate isomerase</fullName>
    </submittedName>
</protein>
<dbReference type="GO" id="GO:0008880">
    <property type="term" value="F:glucuronate isomerase activity"/>
    <property type="evidence" value="ECO:0007669"/>
    <property type="project" value="InterPro"/>
</dbReference>
<organism evidence="3 4">
    <name type="scientific">Calidifontibacter indicus</name>
    <dbReference type="NCBI Taxonomy" id="419650"/>
    <lineage>
        <taxon>Bacteria</taxon>
        <taxon>Bacillati</taxon>
        <taxon>Actinomycetota</taxon>
        <taxon>Actinomycetes</taxon>
        <taxon>Micrococcales</taxon>
        <taxon>Dermacoccaceae</taxon>
        <taxon>Calidifontibacter</taxon>
    </lineage>
</organism>
<dbReference type="InterPro" id="IPR011051">
    <property type="entry name" value="RmlC_Cupin_sf"/>
</dbReference>
<dbReference type="InterPro" id="IPR024203">
    <property type="entry name" value="Deoxy-glucuronate_isom_IolB"/>
</dbReference>
<accession>A0A3D9UTH0</accession>
<name>A0A3D9UTH0_9MICO</name>
<sequence>MNWHKPAGSISSADYDVVVSPGDPDWVHTGLRVANLAAGESRAIETGDQEFVIVPLAGRRVQVSSEPDEVELVGRTDVFAGPTDVAYVPRGRTLTVTASEPSRVAFCSAVAGSDQRLAVVTLDRVPVELRGAGNASRQVHNFATPAVLQADSIICCEVLTPGGNWSSYPPHKHDEERPGVETELEEIYYFEARTEPGGPASAQPHGYQAVHGTPERPIDVNARVVSGDVVLVPHGWHGPSMAPPGYDLYYLNVMAGPGPERAWRICDDPAHGWVRDTWPDQQLDPRLPFTARDRPRKDRTDDTTNDPEEAR</sequence>
<feature type="compositionally biased region" description="Basic and acidic residues" evidence="2">
    <location>
        <begin position="291"/>
        <end position="311"/>
    </location>
</feature>
<keyword evidence="1 3" id="KW-0413">Isomerase</keyword>
<feature type="region of interest" description="Disordered" evidence="2">
    <location>
        <begin position="274"/>
        <end position="311"/>
    </location>
</feature>